<dbReference type="PROSITE" id="PS50865">
    <property type="entry name" value="ZF_MYND_2"/>
    <property type="match status" value="1"/>
</dbReference>
<name>A0A2P6N8B7_9EUKA</name>
<accession>A0A2P6N8B7</accession>
<dbReference type="OrthoDB" id="5952526at2759"/>
<evidence type="ECO:0000256" key="3">
    <source>
        <dbReference type="ARBA" id="ARBA00022833"/>
    </source>
</evidence>
<dbReference type="GO" id="GO:0008270">
    <property type="term" value="F:zinc ion binding"/>
    <property type="evidence" value="ECO:0007669"/>
    <property type="project" value="UniProtKB-KW"/>
</dbReference>
<evidence type="ECO:0000259" key="5">
    <source>
        <dbReference type="PROSITE" id="PS50865"/>
    </source>
</evidence>
<dbReference type="InParanoid" id="A0A2P6N8B7"/>
<dbReference type="AlphaFoldDB" id="A0A2P6N8B7"/>
<evidence type="ECO:0000313" key="7">
    <source>
        <dbReference type="EMBL" id="PRP83308.1"/>
    </source>
</evidence>
<evidence type="ECO:0000313" key="8">
    <source>
        <dbReference type="Proteomes" id="UP000241769"/>
    </source>
</evidence>
<dbReference type="Proteomes" id="UP000241769">
    <property type="component" value="Unassembled WGS sequence"/>
</dbReference>
<dbReference type="SUPFAM" id="SSF144232">
    <property type="entry name" value="HIT/MYND zinc finger-like"/>
    <property type="match status" value="1"/>
</dbReference>
<protein>
    <recommendedName>
        <fullName evidence="5">MYND-type domain-containing protein</fullName>
    </recommendedName>
</protein>
<dbReference type="InterPro" id="IPR002893">
    <property type="entry name" value="Znf_MYND"/>
</dbReference>
<gene>
    <name evidence="7" type="ORF">PROFUN_09520</name>
    <name evidence="6" type="ORF">PROFUN_12150</name>
</gene>
<evidence type="ECO:0000256" key="1">
    <source>
        <dbReference type="ARBA" id="ARBA00022723"/>
    </source>
</evidence>
<keyword evidence="3" id="KW-0862">Zinc</keyword>
<evidence type="ECO:0000313" key="6">
    <source>
        <dbReference type="EMBL" id="PRP80192.1"/>
    </source>
</evidence>
<dbReference type="Pfam" id="PF01753">
    <property type="entry name" value="zf-MYND"/>
    <property type="match status" value="1"/>
</dbReference>
<comment type="caution">
    <text evidence="6">The sequence shown here is derived from an EMBL/GenBank/DDBJ whole genome shotgun (WGS) entry which is preliminary data.</text>
</comment>
<sequence length="319" mass="37276">MAYYGPWTFTPGSPAEKIVQLASQNGITPKRLDRGQLSRLLLLDPEGFVDRFGDVFRVFLHEKNDLLEALYDGPRKELERNIRRFWVNVFSQKNIDQIFLAFWMGIARALKDDFYRSKLGQNHITLLGHKFATLGDLDKSRPILSQEDRTRLLPWVDTLSNRDYLHFEMMLGGMADLIGSDFLSYWMNEQHVQQTETWLIWEKRINMAIKRNEKSVQERLQRIVADEEAFVATSEEKEGEWKKKTPPGSYVEVMTRYPVKGSWPADGQVVKECALCYVIENLSLCQGCRKVHYCGREHQQADWHGHKAMCKREQKNQSK</sequence>
<evidence type="ECO:0000256" key="2">
    <source>
        <dbReference type="ARBA" id="ARBA00022771"/>
    </source>
</evidence>
<keyword evidence="8" id="KW-1185">Reference proteome</keyword>
<dbReference type="Gene3D" id="6.10.140.2220">
    <property type="match status" value="1"/>
</dbReference>
<dbReference type="EMBL" id="MDYQ01000085">
    <property type="protein sequence ID" value="PRP83308.1"/>
    <property type="molecule type" value="Genomic_DNA"/>
</dbReference>
<reference evidence="6 8" key="1">
    <citation type="journal article" date="2018" name="Genome Biol. Evol.">
        <title>Multiple Roots of Fruiting Body Formation in Amoebozoa.</title>
        <authorList>
            <person name="Hillmann F."/>
            <person name="Forbes G."/>
            <person name="Novohradska S."/>
            <person name="Ferling I."/>
            <person name="Riege K."/>
            <person name="Groth M."/>
            <person name="Westermann M."/>
            <person name="Marz M."/>
            <person name="Spaller T."/>
            <person name="Winckler T."/>
            <person name="Schaap P."/>
            <person name="Glockner G."/>
        </authorList>
    </citation>
    <scope>NUCLEOTIDE SEQUENCE [LARGE SCALE GENOMIC DNA]</scope>
    <source>
        <strain evidence="6 8">Jena</strain>
    </source>
</reference>
<dbReference type="PROSITE" id="PS01360">
    <property type="entry name" value="ZF_MYND_1"/>
    <property type="match status" value="1"/>
</dbReference>
<keyword evidence="1" id="KW-0479">Metal-binding</keyword>
<organism evidence="6 8">
    <name type="scientific">Planoprotostelium fungivorum</name>
    <dbReference type="NCBI Taxonomy" id="1890364"/>
    <lineage>
        <taxon>Eukaryota</taxon>
        <taxon>Amoebozoa</taxon>
        <taxon>Evosea</taxon>
        <taxon>Variosea</taxon>
        <taxon>Cavosteliida</taxon>
        <taxon>Cavosteliaceae</taxon>
        <taxon>Planoprotostelium</taxon>
    </lineage>
</organism>
<evidence type="ECO:0000256" key="4">
    <source>
        <dbReference type="PROSITE-ProRule" id="PRU00134"/>
    </source>
</evidence>
<feature type="domain" description="MYND-type" evidence="5">
    <location>
        <begin position="273"/>
        <end position="310"/>
    </location>
</feature>
<proteinExistence type="predicted"/>
<keyword evidence="2 4" id="KW-0863">Zinc-finger</keyword>
<dbReference type="EMBL" id="MDYQ01000159">
    <property type="protein sequence ID" value="PRP80192.1"/>
    <property type="molecule type" value="Genomic_DNA"/>
</dbReference>